<name>A0A0K2UD68_LEPSM</name>
<keyword evidence="1" id="KW-1133">Transmembrane helix</keyword>
<dbReference type="EMBL" id="HACA01018501">
    <property type="protein sequence ID" value="CDW35862.1"/>
    <property type="molecule type" value="Transcribed_RNA"/>
</dbReference>
<feature type="transmembrane region" description="Helical" evidence="1">
    <location>
        <begin position="6"/>
        <end position="24"/>
    </location>
</feature>
<sequence length="72" mass="9009">MRWILAINKLIIFIPSYIPFLFFLSHFSLRYQFIRIQPFFPRRHFSFVFLLPFFQLPFFSRNISLNESSYFF</sequence>
<protein>
    <submittedName>
        <fullName evidence="2">Uncharacterized protein</fullName>
    </submittedName>
</protein>
<evidence type="ECO:0000313" key="2">
    <source>
        <dbReference type="EMBL" id="CDW35862.1"/>
    </source>
</evidence>
<proteinExistence type="predicted"/>
<accession>A0A0K2UD68</accession>
<dbReference type="AlphaFoldDB" id="A0A0K2UD68"/>
<keyword evidence="1" id="KW-0812">Transmembrane</keyword>
<organism evidence="2">
    <name type="scientific">Lepeophtheirus salmonis</name>
    <name type="common">Salmon louse</name>
    <name type="synonym">Caligus salmonis</name>
    <dbReference type="NCBI Taxonomy" id="72036"/>
    <lineage>
        <taxon>Eukaryota</taxon>
        <taxon>Metazoa</taxon>
        <taxon>Ecdysozoa</taxon>
        <taxon>Arthropoda</taxon>
        <taxon>Crustacea</taxon>
        <taxon>Multicrustacea</taxon>
        <taxon>Hexanauplia</taxon>
        <taxon>Copepoda</taxon>
        <taxon>Siphonostomatoida</taxon>
        <taxon>Caligidae</taxon>
        <taxon>Lepeophtheirus</taxon>
    </lineage>
</organism>
<reference evidence="2" key="1">
    <citation type="submission" date="2014-05" db="EMBL/GenBank/DDBJ databases">
        <authorList>
            <person name="Chronopoulou M."/>
        </authorList>
    </citation>
    <scope>NUCLEOTIDE SEQUENCE</scope>
    <source>
        <tissue evidence="2">Whole organism</tissue>
    </source>
</reference>
<feature type="non-terminal residue" evidence="2">
    <location>
        <position position="72"/>
    </location>
</feature>
<evidence type="ECO:0000256" key="1">
    <source>
        <dbReference type="SAM" id="Phobius"/>
    </source>
</evidence>
<keyword evidence="1" id="KW-0472">Membrane</keyword>